<comment type="caution">
    <text evidence="1">The sequence shown here is derived from an EMBL/GenBank/DDBJ whole genome shotgun (WGS) entry which is preliminary data.</text>
</comment>
<dbReference type="AlphaFoldDB" id="A0AAP2Z8U0"/>
<evidence type="ECO:0000313" key="1">
    <source>
        <dbReference type="EMBL" id="MCU4752393.1"/>
    </source>
</evidence>
<protein>
    <submittedName>
        <fullName evidence="1">Uncharacterized protein</fullName>
    </submittedName>
</protein>
<sequence>MSKPNLNRFESKVEAVNHLMETVDPRSLLMPSYAREVAAPWGEEVVEKIDKIERTYEQQGAMPPADKSLDDTAVGAYQIVKLLVEEEGCDPIDEHAAGSGFYAAANFESNLPLLLDEIDGASPRDYDGRWRNRLQNKDRDIDVEGLYDAIETAEG</sequence>
<keyword evidence="2" id="KW-1185">Reference proteome</keyword>
<name>A0AAP2Z8U0_9EURY</name>
<reference evidence="1 2" key="1">
    <citation type="submission" date="2022-09" db="EMBL/GenBank/DDBJ databases">
        <title>Enrichment on poylsaccharides allowed isolation of novel metabolic and taxonomic groups of Haloarchaea.</title>
        <authorList>
            <person name="Sorokin D.Y."/>
            <person name="Elcheninov A.G."/>
            <person name="Khizhniak T.V."/>
            <person name="Kolganova T.V."/>
            <person name="Kublanov I.V."/>
        </authorList>
    </citation>
    <scope>NUCLEOTIDE SEQUENCE [LARGE SCALE GENOMIC DNA]</scope>
    <source>
        <strain evidence="1 2">AArc-curdl1</strain>
    </source>
</reference>
<proteinExistence type="predicted"/>
<dbReference type="Proteomes" id="UP001321047">
    <property type="component" value="Unassembled WGS sequence"/>
</dbReference>
<dbReference type="EMBL" id="JAOPJZ010000006">
    <property type="protein sequence ID" value="MCU4752393.1"/>
    <property type="molecule type" value="Genomic_DNA"/>
</dbReference>
<dbReference type="RefSeq" id="WP_342808733.1">
    <property type="nucleotide sequence ID" value="NZ_JAOPJZ010000006.1"/>
</dbReference>
<accession>A0AAP2Z8U0</accession>
<evidence type="ECO:0000313" key="2">
    <source>
        <dbReference type="Proteomes" id="UP001321047"/>
    </source>
</evidence>
<organism evidence="1 2">
    <name type="scientific">Natronosalvus hydrolyticus</name>
    <dbReference type="NCBI Taxonomy" id="2979988"/>
    <lineage>
        <taxon>Archaea</taxon>
        <taxon>Methanobacteriati</taxon>
        <taxon>Methanobacteriota</taxon>
        <taxon>Stenosarchaea group</taxon>
        <taxon>Halobacteria</taxon>
        <taxon>Halobacteriales</taxon>
        <taxon>Natrialbaceae</taxon>
        <taxon>Natronosalvus</taxon>
    </lineage>
</organism>
<gene>
    <name evidence="1" type="ORF">OB919_10400</name>
</gene>